<accession>A0ACB9AFY8</accession>
<keyword evidence="2" id="KW-1185">Reference proteome</keyword>
<proteinExistence type="predicted"/>
<name>A0ACB9AFY8_CICIN</name>
<sequence length="91" mass="10498">MPRSQTSQTLAQSQEHVSPPFQTLTSDRLFLSKIWKSYYLIIQSVKEFLKAFILIARLSSFAQSKPQIILFKVTRHYLLSLQLKLAAGSQR</sequence>
<reference evidence="2" key="1">
    <citation type="journal article" date="2022" name="Mol. Ecol. Resour.">
        <title>The genomes of chicory, endive, great burdock and yacon provide insights into Asteraceae palaeo-polyploidization history and plant inulin production.</title>
        <authorList>
            <person name="Fan W."/>
            <person name="Wang S."/>
            <person name="Wang H."/>
            <person name="Wang A."/>
            <person name="Jiang F."/>
            <person name="Liu H."/>
            <person name="Zhao H."/>
            <person name="Xu D."/>
            <person name="Zhang Y."/>
        </authorList>
    </citation>
    <scope>NUCLEOTIDE SEQUENCE [LARGE SCALE GENOMIC DNA]</scope>
    <source>
        <strain evidence="2">cv. Punajuju</strain>
    </source>
</reference>
<dbReference type="EMBL" id="CM042015">
    <property type="protein sequence ID" value="KAI3708661.1"/>
    <property type="molecule type" value="Genomic_DNA"/>
</dbReference>
<comment type="caution">
    <text evidence="1">The sequence shown here is derived from an EMBL/GenBank/DDBJ whole genome shotgun (WGS) entry which is preliminary data.</text>
</comment>
<gene>
    <name evidence="1" type="ORF">L2E82_37977</name>
</gene>
<protein>
    <submittedName>
        <fullName evidence="1">Uncharacterized protein</fullName>
    </submittedName>
</protein>
<reference evidence="1 2" key="2">
    <citation type="journal article" date="2022" name="Mol. Ecol. Resour.">
        <title>The genomes of chicory, endive, great burdock and yacon provide insights into Asteraceae paleo-polyploidization history and plant inulin production.</title>
        <authorList>
            <person name="Fan W."/>
            <person name="Wang S."/>
            <person name="Wang H."/>
            <person name="Wang A."/>
            <person name="Jiang F."/>
            <person name="Liu H."/>
            <person name="Zhao H."/>
            <person name="Xu D."/>
            <person name="Zhang Y."/>
        </authorList>
    </citation>
    <scope>NUCLEOTIDE SEQUENCE [LARGE SCALE GENOMIC DNA]</scope>
    <source>
        <strain evidence="2">cv. Punajuju</strain>
        <tissue evidence="1">Leaves</tissue>
    </source>
</reference>
<evidence type="ECO:0000313" key="2">
    <source>
        <dbReference type="Proteomes" id="UP001055811"/>
    </source>
</evidence>
<dbReference type="Proteomes" id="UP001055811">
    <property type="component" value="Linkage Group LG07"/>
</dbReference>
<evidence type="ECO:0000313" key="1">
    <source>
        <dbReference type="EMBL" id="KAI3708661.1"/>
    </source>
</evidence>
<organism evidence="1 2">
    <name type="scientific">Cichorium intybus</name>
    <name type="common">Chicory</name>
    <dbReference type="NCBI Taxonomy" id="13427"/>
    <lineage>
        <taxon>Eukaryota</taxon>
        <taxon>Viridiplantae</taxon>
        <taxon>Streptophyta</taxon>
        <taxon>Embryophyta</taxon>
        <taxon>Tracheophyta</taxon>
        <taxon>Spermatophyta</taxon>
        <taxon>Magnoliopsida</taxon>
        <taxon>eudicotyledons</taxon>
        <taxon>Gunneridae</taxon>
        <taxon>Pentapetalae</taxon>
        <taxon>asterids</taxon>
        <taxon>campanulids</taxon>
        <taxon>Asterales</taxon>
        <taxon>Asteraceae</taxon>
        <taxon>Cichorioideae</taxon>
        <taxon>Cichorieae</taxon>
        <taxon>Cichoriinae</taxon>
        <taxon>Cichorium</taxon>
    </lineage>
</organism>